<keyword evidence="1" id="KW-0812">Transmembrane</keyword>
<dbReference type="EMBL" id="NBTY01000028">
    <property type="protein sequence ID" value="OTP79353.1"/>
    <property type="molecule type" value="Genomic_DNA"/>
</dbReference>
<keyword evidence="1" id="KW-0472">Membrane</keyword>
<name>A0A242N6Y6_CABSO</name>
<sequence>MVTLGVGVLFTLSFLCFALIATAFGTPYFLAVVWAIAGIWLIVSLAAFFTMRAQLRGANHFGSLQSELREDLKAIKEAL</sequence>
<organism evidence="2 3">
    <name type="scientific">Caballeronia sordidicola</name>
    <name type="common">Burkholderia sordidicola</name>
    <dbReference type="NCBI Taxonomy" id="196367"/>
    <lineage>
        <taxon>Bacteria</taxon>
        <taxon>Pseudomonadati</taxon>
        <taxon>Pseudomonadota</taxon>
        <taxon>Betaproteobacteria</taxon>
        <taxon>Burkholderiales</taxon>
        <taxon>Burkholderiaceae</taxon>
        <taxon>Caballeronia</taxon>
    </lineage>
</organism>
<evidence type="ECO:0000256" key="1">
    <source>
        <dbReference type="SAM" id="Phobius"/>
    </source>
</evidence>
<comment type="caution">
    <text evidence="2">The sequence shown here is derived from an EMBL/GenBank/DDBJ whole genome shotgun (WGS) entry which is preliminary data.</text>
</comment>
<dbReference type="AlphaFoldDB" id="A0A242N6Y6"/>
<accession>A0A242N6Y6</accession>
<proteinExistence type="predicted"/>
<dbReference type="Proteomes" id="UP000194546">
    <property type="component" value="Unassembled WGS sequence"/>
</dbReference>
<evidence type="ECO:0000313" key="3">
    <source>
        <dbReference type="Proteomes" id="UP000194546"/>
    </source>
</evidence>
<evidence type="ECO:0000313" key="2">
    <source>
        <dbReference type="EMBL" id="OTP79353.1"/>
    </source>
</evidence>
<gene>
    <name evidence="2" type="ORF">PAMC26510_05865</name>
</gene>
<evidence type="ECO:0008006" key="4">
    <source>
        <dbReference type="Google" id="ProtNLM"/>
    </source>
</evidence>
<keyword evidence="1" id="KW-1133">Transmembrane helix</keyword>
<protein>
    <recommendedName>
        <fullName evidence="4">Transmembrane protein</fullName>
    </recommendedName>
</protein>
<reference evidence="2 3" key="1">
    <citation type="submission" date="2017-03" db="EMBL/GenBank/DDBJ databases">
        <title>Genome analysis of strain PAMC 26510.</title>
        <authorList>
            <person name="Oh H.-M."/>
            <person name="Yang J.-A."/>
        </authorList>
    </citation>
    <scope>NUCLEOTIDE SEQUENCE [LARGE SCALE GENOMIC DNA]</scope>
    <source>
        <strain evidence="2 3">PAMC 26510</strain>
    </source>
</reference>
<feature type="transmembrane region" description="Helical" evidence="1">
    <location>
        <begin position="28"/>
        <end position="49"/>
    </location>
</feature>